<dbReference type="Proteomes" id="UP000269276">
    <property type="component" value="Unassembled WGS sequence"/>
</dbReference>
<organism evidence="2 3">
    <name type="scientific">Hortaea werneckii</name>
    <name type="common">Black yeast</name>
    <name type="synonym">Cladosporium werneckii</name>
    <dbReference type="NCBI Taxonomy" id="91943"/>
    <lineage>
        <taxon>Eukaryota</taxon>
        <taxon>Fungi</taxon>
        <taxon>Dikarya</taxon>
        <taxon>Ascomycota</taxon>
        <taxon>Pezizomycotina</taxon>
        <taxon>Dothideomycetes</taxon>
        <taxon>Dothideomycetidae</taxon>
        <taxon>Mycosphaerellales</taxon>
        <taxon>Teratosphaeriaceae</taxon>
        <taxon>Hortaea</taxon>
    </lineage>
</organism>
<evidence type="ECO:0000313" key="2">
    <source>
        <dbReference type="EMBL" id="RMY66617.1"/>
    </source>
</evidence>
<proteinExistence type="predicted"/>
<evidence type="ECO:0000256" key="1">
    <source>
        <dbReference type="SAM" id="MobiDB-lite"/>
    </source>
</evidence>
<evidence type="ECO:0000313" key="3">
    <source>
        <dbReference type="Proteomes" id="UP000269276"/>
    </source>
</evidence>
<feature type="region of interest" description="Disordered" evidence="1">
    <location>
        <begin position="41"/>
        <end position="74"/>
    </location>
</feature>
<comment type="caution">
    <text evidence="2">The sequence shown here is derived from an EMBL/GenBank/DDBJ whole genome shotgun (WGS) entry which is preliminary data.</text>
</comment>
<reference evidence="2 3" key="1">
    <citation type="journal article" date="2018" name="BMC Genomics">
        <title>Genomic evidence for intraspecific hybridization in a clonal and extremely halotolerant yeast.</title>
        <authorList>
            <person name="Gostincar C."/>
            <person name="Stajich J.E."/>
            <person name="Zupancic J."/>
            <person name="Zalar P."/>
            <person name="Gunde-Cimerman N."/>
        </authorList>
    </citation>
    <scope>NUCLEOTIDE SEQUENCE [LARGE SCALE GENOMIC DNA]</scope>
    <source>
        <strain evidence="2 3">EXF-2682</strain>
    </source>
</reference>
<feature type="compositionally biased region" description="Basic and acidic residues" evidence="1">
    <location>
        <begin position="186"/>
        <end position="198"/>
    </location>
</feature>
<feature type="compositionally biased region" description="Low complexity" evidence="1">
    <location>
        <begin position="282"/>
        <end position="308"/>
    </location>
</feature>
<feature type="compositionally biased region" description="Low complexity" evidence="1">
    <location>
        <begin position="226"/>
        <end position="257"/>
    </location>
</feature>
<name>A0A3M7DRD5_HORWE</name>
<dbReference type="VEuPathDB" id="FungiDB:BTJ68_13269"/>
<feature type="region of interest" description="Disordered" evidence="1">
    <location>
        <begin position="123"/>
        <end position="326"/>
    </location>
</feature>
<feature type="compositionally biased region" description="Polar residues" evidence="1">
    <location>
        <begin position="52"/>
        <end position="71"/>
    </location>
</feature>
<sequence>MGRLVTNIAAAAADADNMPSTEKLPSVSIIDALLPRRLASIGLPSSNEKRPPTTSRPDTQSSQQGLVNIQATPAMPLSDYLRGMKPFRLIPIDADTGKPTDPKIGRKTYVTYYDVRKSNNGSKSIVAHKSASPSAASGNDKGGMRSTQKGQPDNAERKARNEGGQSGGQKGADGNKASPSEFSAEEDAKLKELKDTDTPWKVIAEQMNRPVQELKTRWGQIKPNINEQKPQQQQGKGNGKGKQNQQNNQQGKQGGKPQTKEQEEAAAKKREERQKRREEASKPISLAPAPAASPKPASAPSNPVNPTAEPINPTPKLPTTTAAADERDETRFTLSEWLTLQSDSLFTLSELQFLSEIIMRDQNQTWLRIASVFYDRTGRKVHPEDIREKFERMAGMG</sequence>
<accession>A0A3M7DRD5</accession>
<dbReference type="OrthoDB" id="5427780at2759"/>
<evidence type="ECO:0008006" key="4">
    <source>
        <dbReference type="Google" id="ProtNLM"/>
    </source>
</evidence>
<protein>
    <recommendedName>
        <fullName evidence="4">Myb-like domain-containing protein</fullName>
    </recommendedName>
</protein>
<gene>
    <name evidence="2" type="ORF">D0863_08308</name>
</gene>
<dbReference type="AlphaFoldDB" id="A0A3M7DRD5"/>
<dbReference type="EMBL" id="QWIP01000303">
    <property type="protein sequence ID" value="RMY66617.1"/>
    <property type="molecule type" value="Genomic_DNA"/>
</dbReference>
<feature type="compositionally biased region" description="Basic and acidic residues" evidence="1">
    <location>
        <begin position="258"/>
        <end position="281"/>
    </location>
</feature>